<dbReference type="Pfam" id="PF00134">
    <property type="entry name" value="Cyclin_N"/>
    <property type="match status" value="1"/>
</dbReference>
<evidence type="ECO:0000256" key="1">
    <source>
        <dbReference type="ARBA" id="ARBA00023127"/>
    </source>
</evidence>
<accession>A0AAF3FLC2</accession>
<dbReference type="CDD" id="cd20534">
    <property type="entry name" value="CYCLIN_CCNM_CCNQ_rpt1"/>
    <property type="match status" value="1"/>
</dbReference>
<dbReference type="GO" id="GO:0006357">
    <property type="term" value="P:regulation of transcription by RNA polymerase II"/>
    <property type="evidence" value="ECO:0007669"/>
    <property type="project" value="InterPro"/>
</dbReference>
<keyword evidence="1 2" id="KW-0195">Cyclin</keyword>
<dbReference type="InterPro" id="IPR013763">
    <property type="entry name" value="Cyclin-like_dom"/>
</dbReference>
<dbReference type="Proteomes" id="UP000887575">
    <property type="component" value="Unassembled WGS sequence"/>
</dbReference>
<dbReference type="GO" id="GO:0016538">
    <property type="term" value="F:cyclin-dependent protein serine/threonine kinase regulator activity"/>
    <property type="evidence" value="ECO:0007669"/>
    <property type="project" value="InterPro"/>
</dbReference>
<dbReference type="SMART" id="SM00385">
    <property type="entry name" value="CYCLIN"/>
    <property type="match status" value="1"/>
</dbReference>
<evidence type="ECO:0000313" key="4">
    <source>
        <dbReference type="Proteomes" id="UP000887575"/>
    </source>
</evidence>
<organism evidence="4 5">
    <name type="scientific">Mesorhabditis belari</name>
    <dbReference type="NCBI Taxonomy" id="2138241"/>
    <lineage>
        <taxon>Eukaryota</taxon>
        <taxon>Metazoa</taxon>
        <taxon>Ecdysozoa</taxon>
        <taxon>Nematoda</taxon>
        <taxon>Chromadorea</taxon>
        <taxon>Rhabditida</taxon>
        <taxon>Rhabditina</taxon>
        <taxon>Rhabditomorpha</taxon>
        <taxon>Rhabditoidea</taxon>
        <taxon>Rhabditidae</taxon>
        <taxon>Mesorhabditinae</taxon>
        <taxon>Mesorhabditis</taxon>
    </lineage>
</organism>
<name>A0AAF3FLC2_9BILA</name>
<dbReference type="PANTHER" id="PTHR10026">
    <property type="entry name" value="CYCLIN"/>
    <property type="match status" value="1"/>
</dbReference>
<dbReference type="InterPro" id="IPR036915">
    <property type="entry name" value="Cyclin-like_sf"/>
</dbReference>
<evidence type="ECO:0000259" key="3">
    <source>
        <dbReference type="SMART" id="SM00385"/>
    </source>
</evidence>
<dbReference type="InterPro" id="IPR043198">
    <property type="entry name" value="Cyclin/Ssn8"/>
</dbReference>
<dbReference type="Gene3D" id="1.10.472.10">
    <property type="entry name" value="Cyclin-like"/>
    <property type="match status" value="2"/>
</dbReference>
<keyword evidence="4" id="KW-1185">Reference proteome</keyword>
<evidence type="ECO:0000256" key="2">
    <source>
        <dbReference type="RuleBase" id="RU000383"/>
    </source>
</evidence>
<evidence type="ECO:0000313" key="5">
    <source>
        <dbReference type="WBParaSite" id="MBELARI_LOCUS7945"/>
    </source>
</evidence>
<dbReference type="InterPro" id="IPR006671">
    <property type="entry name" value="Cyclin_N"/>
</dbReference>
<dbReference type="WBParaSite" id="MBELARI_LOCUS7945">
    <property type="protein sequence ID" value="MBELARI_LOCUS7945"/>
    <property type="gene ID" value="MBELARI_LOCUS7945"/>
</dbReference>
<sequence>MSNSDGDDGCEIVAVVAGPSTSSSDDPSTSNLSSKETPRPRRIYEFIIRCCIRLEALNRTACTSILLMKRLYERQIVKCICNYSLATACILIASKSEEDSAVRIRDVVNCAHRILNPDEPAMEVDDTFWTQRRSLGRLEFVVLRELSFETYFEHPHQLLSIYLDTLVSWMPQEFEKFPIKDEVFSVLRDCYVIPEFVLEHSKESVALAVLSLVLKGHNITVPSCRDFYTIFSKHMTEKKLRLLEEEILQDVYYQRLK</sequence>
<dbReference type="AlphaFoldDB" id="A0AAF3FLC2"/>
<feature type="domain" description="Cyclin-like" evidence="3">
    <location>
        <begin position="45"/>
        <end position="144"/>
    </location>
</feature>
<protein>
    <submittedName>
        <fullName evidence="5">Cyclin-like domain-containing protein</fullName>
    </submittedName>
</protein>
<comment type="similarity">
    <text evidence="2">Belongs to the cyclin family.</text>
</comment>
<proteinExistence type="inferred from homology"/>
<reference evidence="5" key="1">
    <citation type="submission" date="2024-02" db="UniProtKB">
        <authorList>
            <consortium name="WormBaseParasite"/>
        </authorList>
    </citation>
    <scope>IDENTIFICATION</scope>
</reference>
<dbReference type="SUPFAM" id="SSF47954">
    <property type="entry name" value="Cyclin-like"/>
    <property type="match status" value="2"/>
</dbReference>
<dbReference type="InterPro" id="IPR048055">
    <property type="entry name" value="Cyclin-Q_first_cyclin_box"/>
</dbReference>